<dbReference type="Proteomes" id="UP000065822">
    <property type="component" value="Chromosome"/>
</dbReference>
<name>A0ABM5XC80_9FLAO</name>
<accession>A0ABM5XC80</accession>
<sequence length="68" mass="7452">MNIKEGSGYQQVITKDTYKLGEDVDRTHIGLVFATGIELNQFVFSFGYDVGLSGIGPKLNTGTVERLI</sequence>
<protein>
    <submittedName>
        <fullName evidence="1">Uncharacterized protein</fullName>
    </submittedName>
</protein>
<keyword evidence="2" id="KW-1185">Reference proteome</keyword>
<evidence type="ECO:0000313" key="1">
    <source>
        <dbReference type="EMBL" id="AMD84838.1"/>
    </source>
</evidence>
<reference evidence="1 2" key="1">
    <citation type="submission" date="2016-02" db="EMBL/GenBank/DDBJ databases">
        <authorList>
            <person name="Holder M.E."/>
            <person name="Ajami N.J."/>
            <person name="Petrosino J.F."/>
        </authorList>
    </citation>
    <scope>NUCLEOTIDE SEQUENCE [LARGE SCALE GENOMIC DNA]</scope>
    <source>
        <strain evidence="1 2">CCUG 32990</strain>
    </source>
</reference>
<organism evidence="1 2">
    <name type="scientific">Capnocytophaga haemolytica</name>
    <dbReference type="NCBI Taxonomy" id="45243"/>
    <lineage>
        <taxon>Bacteria</taxon>
        <taxon>Pseudomonadati</taxon>
        <taxon>Bacteroidota</taxon>
        <taxon>Flavobacteriia</taxon>
        <taxon>Flavobacteriales</taxon>
        <taxon>Flavobacteriaceae</taxon>
        <taxon>Capnocytophaga</taxon>
    </lineage>
</organism>
<gene>
    <name evidence="1" type="ORF">AXF12_04505</name>
</gene>
<dbReference type="RefSeq" id="WP_066428685.1">
    <property type="nucleotide sequence ID" value="NZ_CP014227.1"/>
</dbReference>
<proteinExistence type="predicted"/>
<evidence type="ECO:0000313" key="2">
    <source>
        <dbReference type="Proteomes" id="UP000065822"/>
    </source>
</evidence>
<dbReference type="EMBL" id="CP014227">
    <property type="protein sequence ID" value="AMD84838.1"/>
    <property type="molecule type" value="Genomic_DNA"/>
</dbReference>